<keyword evidence="2" id="KW-1185">Reference proteome</keyword>
<dbReference type="Proteomes" id="UP001526426">
    <property type="component" value="Unassembled WGS sequence"/>
</dbReference>
<comment type="caution">
    <text evidence="1">The sequence shown here is derived from an EMBL/GenBank/DDBJ whole genome shotgun (WGS) entry which is preliminary data.</text>
</comment>
<gene>
    <name evidence="1" type="ORF">K4A83_18520</name>
</gene>
<organism evidence="1 2">
    <name type="scientific">Spirulina subsalsa FACHB-351</name>
    <dbReference type="NCBI Taxonomy" id="234711"/>
    <lineage>
        <taxon>Bacteria</taxon>
        <taxon>Bacillati</taxon>
        <taxon>Cyanobacteriota</taxon>
        <taxon>Cyanophyceae</taxon>
        <taxon>Spirulinales</taxon>
        <taxon>Spirulinaceae</taxon>
        <taxon>Spirulina</taxon>
    </lineage>
</organism>
<sequence>MNSRPLPLSETQIRRLATTTSSQRGQMYFQNGVIPNPTLQGNVLYGDCIGSQVYRVRVVLSTEVRSACTCPYHWGGTL</sequence>
<dbReference type="EMBL" id="JAIHOM010000120">
    <property type="protein sequence ID" value="MCW6038252.1"/>
    <property type="molecule type" value="Genomic_DNA"/>
</dbReference>
<evidence type="ECO:0000313" key="2">
    <source>
        <dbReference type="Proteomes" id="UP001526426"/>
    </source>
</evidence>
<proteinExistence type="predicted"/>
<protein>
    <submittedName>
        <fullName evidence="1">Uncharacterized protein</fullName>
    </submittedName>
</protein>
<reference evidence="1 2" key="1">
    <citation type="submission" date="2021-08" db="EMBL/GenBank/DDBJ databases">
        <title>Draft genome sequence of Spirulina subsalsa with high tolerance to salinity and hype-accumulation of phycocyanin.</title>
        <authorList>
            <person name="Pei H."/>
            <person name="Jiang L."/>
        </authorList>
    </citation>
    <scope>NUCLEOTIDE SEQUENCE [LARGE SCALE GENOMIC DNA]</scope>
    <source>
        <strain evidence="1 2">FACHB-351</strain>
    </source>
</reference>
<name>A0ABT3L9W7_9CYAN</name>
<accession>A0ABT3L9W7</accession>
<dbReference type="RefSeq" id="WP_265266154.1">
    <property type="nucleotide sequence ID" value="NZ_JAIHOM010000120.1"/>
</dbReference>
<evidence type="ECO:0000313" key="1">
    <source>
        <dbReference type="EMBL" id="MCW6038252.1"/>
    </source>
</evidence>